<comment type="caution">
    <text evidence="1">The sequence shown here is derived from an EMBL/GenBank/DDBJ whole genome shotgun (WGS) entry which is preliminary data.</text>
</comment>
<dbReference type="AlphaFoldDB" id="A0A4R6YT16"/>
<evidence type="ECO:0000313" key="2">
    <source>
        <dbReference type="Proteomes" id="UP000295293"/>
    </source>
</evidence>
<organism evidence="1 2">
    <name type="scientific">Tahibacter aquaticus</name>
    <dbReference type="NCBI Taxonomy" id="520092"/>
    <lineage>
        <taxon>Bacteria</taxon>
        <taxon>Pseudomonadati</taxon>
        <taxon>Pseudomonadota</taxon>
        <taxon>Gammaproteobacteria</taxon>
        <taxon>Lysobacterales</taxon>
        <taxon>Rhodanobacteraceae</taxon>
        <taxon>Tahibacter</taxon>
    </lineage>
</organism>
<accession>A0A4R6YT16</accession>
<dbReference type="Proteomes" id="UP000295293">
    <property type="component" value="Unassembled WGS sequence"/>
</dbReference>
<sequence>MSTFDEILATQPLILFSPAGSPLKLCLCVGPDKQSLVVEPYRYGDTSQYWFVDSLDSSGNIALWSGNGKRVLNVGGDGALTVQAKSLDGELSYDTNERLNVAEVTPGDGAAKTALGWAIAGALIPLVFGLNAAGSLPPTVTLGAPYAIRPCFDFDRNFNILGDGPWQAGCAVAAWDGWGGGNPNELWWFGLPSETGS</sequence>
<evidence type="ECO:0000313" key="1">
    <source>
        <dbReference type="EMBL" id="TDR41523.1"/>
    </source>
</evidence>
<keyword evidence="2" id="KW-1185">Reference proteome</keyword>
<reference evidence="1 2" key="1">
    <citation type="submission" date="2019-03" db="EMBL/GenBank/DDBJ databases">
        <title>Genomic Encyclopedia of Type Strains, Phase IV (KMG-IV): sequencing the most valuable type-strain genomes for metagenomic binning, comparative biology and taxonomic classification.</title>
        <authorList>
            <person name="Goeker M."/>
        </authorList>
    </citation>
    <scope>NUCLEOTIDE SEQUENCE [LARGE SCALE GENOMIC DNA]</scope>
    <source>
        <strain evidence="1 2">DSM 21667</strain>
    </source>
</reference>
<gene>
    <name evidence="1" type="ORF">DFR29_1104</name>
</gene>
<protein>
    <submittedName>
        <fullName evidence="1">Uncharacterized protein</fullName>
    </submittedName>
</protein>
<dbReference type="RefSeq" id="WP_133819611.1">
    <property type="nucleotide sequence ID" value="NZ_SNZH01000010.1"/>
</dbReference>
<proteinExistence type="predicted"/>
<name>A0A4R6YT16_9GAMM</name>
<dbReference type="OrthoDB" id="2584656at2"/>
<dbReference type="EMBL" id="SNZH01000010">
    <property type="protein sequence ID" value="TDR41523.1"/>
    <property type="molecule type" value="Genomic_DNA"/>
</dbReference>